<dbReference type="EMBL" id="CP102173">
    <property type="protein sequence ID" value="UUP12411.1"/>
    <property type="molecule type" value="Genomic_DNA"/>
</dbReference>
<dbReference type="Gene3D" id="2.60.40.10">
    <property type="entry name" value="Immunoglobulins"/>
    <property type="match status" value="1"/>
</dbReference>
<dbReference type="Pfam" id="PF13539">
    <property type="entry name" value="Peptidase_M15_4"/>
    <property type="match status" value="1"/>
</dbReference>
<reference evidence="3 4" key="1">
    <citation type="submission" date="2022-08" db="EMBL/GenBank/DDBJ databases">
        <title>novel species in genus Aeromicrobium.</title>
        <authorList>
            <person name="Ye L."/>
        </authorList>
    </citation>
    <scope>NUCLEOTIDE SEQUENCE [LARGE SCALE GENOMIC DNA]</scope>
    <source>
        <strain evidence="4">zg-Y1379</strain>
    </source>
</reference>
<dbReference type="InterPro" id="IPR009045">
    <property type="entry name" value="Zn_M74/Hedgehog-like"/>
</dbReference>
<keyword evidence="4" id="KW-1185">Reference proteome</keyword>
<feature type="region of interest" description="Disordered" evidence="1">
    <location>
        <begin position="201"/>
        <end position="232"/>
    </location>
</feature>
<protein>
    <submittedName>
        <fullName evidence="3">M15 family metallopeptidase</fullName>
    </submittedName>
</protein>
<organism evidence="3 4">
    <name type="scientific">Aeromicrobium wangtongii</name>
    <dbReference type="NCBI Taxonomy" id="2969247"/>
    <lineage>
        <taxon>Bacteria</taxon>
        <taxon>Bacillati</taxon>
        <taxon>Actinomycetota</taxon>
        <taxon>Actinomycetes</taxon>
        <taxon>Propionibacteriales</taxon>
        <taxon>Nocardioidaceae</taxon>
        <taxon>Aeromicrobium</taxon>
    </lineage>
</organism>
<sequence>MATATRLDAPQVTLRRPAALTARVTVQGGAQPPAGGAVRFEQQTAGGWIVLGDAGLDASGTAVITATFTTNPIALRATYLGVEGYAPSTSAPVVVAGAQQPTTVGLDAPRSVTDERTLRIAARVTTPYSVVPGAAVTVQVYRDKKWRTLGTARTNDAGVATVSSKPRVTYKYRAIVAAGDWYTGARSSTVTVTNVPPGKVVKLPSKAPKPRKLPAQPRASGDGPNPSVSTISDPVWKSMKGRSWRAGCPVGRSQLRLVRINYWGFDGYRHRGELVVHRSITGKTVRAFSDLYRHKVPIRAMYRVDRFGYSKRLRGANDYASMAADNTSAFNCRDVIGRKGVRSPHAYGRAIDINAFENPYRYRAGKWVPNTWWRNKAAGAYAWTKRSHLVPTIMRRHGFRWPYGKIDGQHFAG</sequence>
<dbReference type="InterPro" id="IPR013783">
    <property type="entry name" value="Ig-like_fold"/>
</dbReference>
<dbReference type="Proteomes" id="UP001316184">
    <property type="component" value="Chromosome"/>
</dbReference>
<evidence type="ECO:0000313" key="4">
    <source>
        <dbReference type="Proteomes" id="UP001316184"/>
    </source>
</evidence>
<accession>A0ABY5M5S4</accession>
<dbReference type="InterPro" id="IPR039561">
    <property type="entry name" value="Peptidase_M15C"/>
</dbReference>
<dbReference type="SUPFAM" id="SSF55166">
    <property type="entry name" value="Hedgehog/DD-peptidase"/>
    <property type="match status" value="1"/>
</dbReference>
<gene>
    <name evidence="3" type="ORF">NQV15_11150</name>
</gene>
<evidence type="ECO:0000313" key="3">
    <source>
        <dbReference type="EMBL" id="UUP12411.1"/>
    </source>
</evidence>
<dbReference type="Gene3D" id="3.30.1380.10">
    <property type="match status" value="1"/>
</dbReference>
<feature type="domain" description="Peptidase M15C" evidence="2">
    <location>
        <begin position="338"/>
        <end position="411"/>
    </location>
</feature>
<proteinExistence type="predicted"/>
<evidence type="ECO:0000256" key="1">
    <source>
        <dbReference type="SAM" id="MobiDB-lite"/>
    </source>
</evidence>
<dbReference type="RefSeq" id="WP_232399931.1">
    <property type="nucleotide sequence ID" value="NZ_CP102173.1"/>
</dbReference>
<evidence type="ECO:0000259" key="2">
    <source>
        <dbReference type="Pfam" id="PF13539"/>
    </source>
</evidence>
<name>A0ABY5M5S4_9ACTN</name>